<evidence type="ECO:0000313" key="4">
    <source>
        <dbReference type="Proteomes" id="UP000307702"/>
    </source>
</evidence>
<proteinExistence type="inferred from homology"/>
<accession>A0A8H2JNI0</accession>
<name>A0A8H2JNI0_9GAMM</name>
<dbReference type="Pfam" id="PF02021">
    <property type="entry name" value="UPF0102"/>
    <property type="match status" value="1"/>
</dbReference>
<dbReference type="OrthoDB" id="9794876at2"/>
<dbReference type="InterPro" id="IPR003509">
    <property type="entry name" value="UPF0102_YraN-like"/>
</dbReference>
<dbReference type="InterPro" id="IPR011856">
    <property type="entry name" value="tRNA_endonuc-like_dom_sf"/>
</dbReference>
<dbReference type="HAMAP" id="MF_00048">
    <property type="entry name" value="UPF0102"/>
    <property type="match status" value="1"/>
</dbReference>
<dbReference type="SUPFAM" id="SSF52980">
    <property type="entry name" value="Restriction endonuclease-like"/>
    <property type="match status" value="1"/>
</dbReference>
<organism evidence="3 4">
    <name type="scientific">Colwellia ponticola</name>
    <dbReference type="NCBI Taxonomy" id="2304625"/>
    <lineage>
        <taxon>Bacteria</taxon>
        <taxon>Pseudomonadati</taxon>
        <taxon>Pseudomonadota</taxon>
        <taxon>Gammaproteobacteria</taxon>
        <taxon>Alteromonadales</taxon>
        <taxon>Colwelliaceae</taxon>
        <taxon>Colwellia</taxon>
    </lineage>
</organism>
<comment type="similarity">
    <text evidence="1 2">Belongs to the UPF0102 family.</text>
</comment>
<dbReference type="NCBIfam" id="TIGR00252">
    <property type="entry name" value="YraN family protein"/>
    <property type="match status" value="1"/>
</dbReference>
<dbReference type="NCBIfam" id="NF009150">
    <property type="entry name" value="PRK12497.1-3"/>
    <property type="match status" value="1"/>
</dbReference>
<dbReference type="Proteomes" id="UP000307702">
    <property type="component" value="Unassembled WGS sequence"/>
</dbReference>
<dbReference type="GO" id="GO:0003676">
    <property type="term" value="F:nucleic acid binding"/>
    <property type="evidence" value="ECO:0007669"/>
    <property type="project" value="InterPro"/>
</dbReference>
<reference evidence="3 4" key="1">
    <citation type="submission" date="2019-05" db="EMBL/GenBank/DDBJ databases">
        <title>Colwellia ponticola sp. nov., isolated from seawater.</title>
        <authorList>
            <person name="Yoon J.-H."/>
        </authorList>
    </citation>
    <scope>NUCLEOTIDE SEQUENCE [LARGE SCALE GENOMIC DNA]</scope>
    <source>
        <strain evidence="3 4">OISW-25</strain>
    </source>
</reference>
<dbReference type="AlphaFoldDB" id="A0A8H2JNI0"/>
<dbReference type="EMBL" id="SZVP01000001">
    <property type="protein sequence ID" value="TMM47720.1"/>
    <property type="molecule type" value="Genomic_DNA"/>
</dbReference>
<gene>
    <name evidence="3" type="ORF">FCS21_01735</name>
</gene>
<sequence length="148" mass="17062">MCLRVAYYGVFTKIIRSLLLRWNKKNLTNNTTSTDKGQVSEQYAQQYLVDQGLVLIEKNFHSRQGEVDLIMLDGDTYVFIEVKYRKNLMFGGAIAAIPLSKQKRIRHSISFYLHQTGLNEYNTPCRIDVVALVGDINQPQVTWLKNAF</sequence>
<evidence type="ECO:0000256" key="1">
    <source>
        <dbReference type="ARBA" id="ARBA00006738"/>
    </source>
</evidence>
<evidence type="ECO:0000313" key="3">
    <source>
        <dbReference type="EMBL" id="TMM47720.1"/>
    </source>
</evidence>
<dbReference type="PANTHER" id="PTHR34039">
    <property type="entry name" value="UPF0102 PROTEIN YRAN"/>
    <property type="match status" value="1"/>
</dbReference>
<keyword evidence="4" id="KW-1185">Reference proteome</keyword>
<protein>
    <recommendedName>
        <fullName evidence="2">UPF0102 protein FCS21_01735</fullName>
    </recommendedName>
</protein>
<dbReference type="PANTHER" id="PTHR34039:SF1">
    <property type="entry name" value="UPF0102 PROTEIN YRAN"/>
    <property type="match status" value="1"/>
</dbReference>
<comment type="caution">
    <text evidence="3">The sequence shown here is derived from an EMBL/GenBank/DDBJ whole genome shotgun (WGS) entry which is preliminary data.</text>
</comment>
<evidence type="ECO:0000256" key="2">
    <source>
        <dbReference type="HAMAP-Rule" id="MF_00048"/>
    </source>
</evidence>
<dbReference type="InterPro" id="IPR011335">
    <property type="entry name" value="Restrct_endonuc-II-like"/>
</dbReference>
<dbReference type="Gene3D" id="3.40.1350.10">
    <property type="match status" value="1"/>
</dbReference>